<evidence type="ECO:0000313" key="1">
    <source>
        <dbReference type="EMBL" id="SEU34157.1"/>
    </source>
</evidence>
<name>A0A1I0L3V4_9ACTN</name>
<sequence length="129" mass="13864">MEVRLLARDDTVAHTLHLADVRINRGVDGPGVWLSGTDPSGVLEFRFLLNGPDRDRVRMTLSSLAGKTPADVLPAVQLLADLAPATGLVLAVRGGRPLPARGVSASRGRQVARNSPFTYTWICRSSYGM</sequence>
<dbReference type="EMBL" id="FOHX01000012">
    <property type="protein sequence ID" value="SEU34157.1"/>
    <property type="molecule type" value="Genomic_DNA"/>
</dbReference>
<protein>
    <submittedName>
        <fullName evidence="1">Uncharacterized protein</fullName>
    </submittedName>
</protein>
<keyword evidence="2" id="KW-1185">Reference proteome</keyword>
<dbReference type="RefSeq" id="WP_245775172.1">
    <property type="nucleotide sequence ID" value="NZ_FOHX01000012.1"/>
</dbReference>
<dbReference type="AlphaFoldDB" id="A0A1I0L3V4"/>
<evidence type="ECO:0000313" key="2">
    <source>
        <dbReference type="Proteomes" id="UP000199361"/>
    </source>
</evidence>
<organism evidence="1 2">
    <name type="scientific">Nonomuraea wenchangensis</name>
    <dbReference type="NCBI Taxonomy" id="568860"/>
    <lineage>
        <taxon>Bacteria</taxon>
        <taxon>Bacillati</taxon>
        <taxon>Actinomycetota</taxon>
        <taxon>Actinomycetes</taxon>
        <taxon>Streptosporangiales</taxon>
        <taxon>Streptosporangiaceae</taxon>
        <taxon>Nonomuraea</taxon>
    </lineage>
</organism>
<gene>
    <name evidence="1" type="ORF">SAMN05421811_1127</name>
</gene>
<dbReference type="Proteomes" id="UP000199361">
    <property type="component" value="Unassembled WGS sequence"/>
</dbReference>
<proteinExistence type="predicted"/>
<reference evidence="1 2" key="1">
    <citation type="submission" date="2016-10" db="EMBL/GenBank/DDBJ databases">
        <authorList>
            <person name="de Groot N.N."/>
        </authorList>
    </citation>
    <scope>NUCLEOTIDE SEQUENCE [LARGE SCALE GENOMIC DNA]</scope>
    <source>
        <strain evidence="1 2">CGMCC 4.5598</strain>
    </source>
</reference>
<accession>A0A1I0L3V4</accession>